<proteinExistence type="predicted"/>
<sequence>MLFRDHKICRRILTPRRDHLLFPDVVGNKKQQPTELLPDKLNVTSGRRTKAYGILSDEIKVEKLSKGVTFDSLGGYSINKKEKNLSGKVSNVNLSSTMGFSMIVASSEWRKPNKPSKMEKIKLPGKGGQSVSTPSMKRFPDKTLVVNVPPGSTRPLRTAEMEKRIQRLLEKSSSSINVEEFLDEQRGKLAHASSAHFRVDKTITMGKVERSVQAIQAALKILQEGGTIEDAKAVCEPGVLTQMNKWKKTLGVYLAPFIHGMRYTSFGRHFTKVDKLKQVVGRLRWYVQDGDTIVDFCCGSNDFSCLMKQELDRMGRKCSFKNYDLIHPKNDFNFEKRNWMSVCPDELPEGSKLIIGLNPPYGVQAFHANQFIEKALKFRPKLLILIVPKETDRLDEKRSPYDLIWEDDNIFSGKSFYLPGSVDVHDQQMEQWNLKPPPLYLWSRPDWTNQHKVIAQEHGHLIKNQNIENAVFNYLMEETEDCYADFSSIADGYGDINCMLEDLPDDI</sequence>
<organism evidence="3 4">
    <name type="scientific">Sesamum alatum</name>
    <dbReference type="NCBI Taxonomy" id="300844"/>
    <lineage>
        <taxon>Eukaryota</taxon>
        <taxon>Viridiplantae</taxon>
        <taxon>Streptophyta</taxon>
        <taxon>Embryophyta</taxon>
        <taxon>Tracheophyta</taxon>
        <taxon>Spermatophyta</taxon>
        <taxon>Magnoliopsida</taxon>
        <taxon>eudicotyledons</taxon>
        <taxon>Gunneridae</taxon>
        <taxon>Pentapetalae</taxon>
        <taxon>asterids</taxon>
        <taxon>lamiids</taxon>
        <taxon>Lamiales</taxon>
        <taxon>Pedaliaceae</taxon>
        <taxon>Sesamum</taxon>
    </lineage>
</organism>
<accession>A0AAE1YWI2</accession>
<evidence type="ECO:0000313" key="4">
    <source>
        <dbReference type="Proteomes" id="UP001293254"/>
    </source>
</evidence>
<dbReference type="PANTHER" id="PTHR46235">
    <property type="entry name" value="PHD FINGER-CONTAINING PROTEIN DDB_G0268158"/>
    <property type="match status" value="1"/>
</dbReference>
<name>A0AAE1YWI2_9LAMI</name>
<evidence type="ECO:0000259" key="2">
    <source>
        <dbReference type="Pfam" id="PF26055"/>
    </source>
</evidence>
<evidence type="ECO:0000313" key="3">
    <source>
        <dbReference type="EMBL" id="KAK4437532.1"/>
    </source>
</evidence>
<dbReference type="PANTHER" id="PTHR46235:SF13">
    <property type="entry name" value="EDM2-LIKE PROTEIN1"/>
    <property type="match status" value="1"/>
</dbReference>
<feature type="compositionally biased region" description="Basic and acidic residues" evidence="1">
    <location>
        <begin position="111"/>
        <end position="122"/>
    </location>
</feature>
<feature type="region of interest" description="Disordered" evidence="1">
    <location>
        <begin position="111"/>
        <end position="137"/>
    </location>
</feature>
<evidence type="ECO:0000256" key="1">
    <source>
        <dbReference type="SAM" id="MobiDB-lite"/>
    </source>
</evidence>
<dbReference type="InterPro" id="IPR058939">
    <property type="entry name" value="Mtase_EDM2"/>
</dbReference>
<keyword evidence="4" id="KW-1185">Reference proteome</keyword>
<dbReference type="AlphaFoldDB" id="A0AAE1YWI2"/>
<reference evidence="3" key="2">
    <citation type="journal article" date="2024" name="Plant">
        <title>Genomic evolution and insights into agronomic trait innovations of Sesamum species.</title>
        <authorList>
            <person name="Miao H."/>
            <person name="Wang L."/>
            <person name="Qu L."/>
            <person name="Liu H."/>
            <person name="Sun Y."/>
            <person name="Le M."/>
            <person name="Wang Q."/>
            <person name="Wei S."/>
            <person name="Zheng Y."/>
            <person name="Lin W."/>
            <person name="Duan Y."/>
            <person name="Cao H."/>
            <person name="Xiong S."/>
            <person name="Wang X."/>
            <person name="Wei L."/>
            <person name="Li C."/>
            <person name="Ma Q."/>
            <person name="Ju M."/>
            <person name="Zhao R."/>
            <person name="Li G."/>
            <person name="Mu C."/>
            <person name="Tian Q."/>
            <person name="Mei H."/>
            <person name="Zhang T."/>
            <person name="Gao T."/>
            <person name="Zhang H."/>
        </authorList>
    </citation>
    <scope>NUCLEOTIDE SEQUENCE</scope>
    <source>
        <strain evidence="3">3651</strain>
    </source>
</reference>
<dbReference type="Proteomes" id="UP001293254">
    <property type="component" value="Unassembled WGS sequence"/>
</dbReference>
<dbReference type="EMBL" id="JACGWO010000001">
    <property type="protein sequence ID" value="KAK4437532.1"/>
    <property type="molecule type" value="Genomic_DNA"/>
</dbReference>
<reference evidence="3" key="1">
    <citation type="submission" date="2020-06" db="EMBL/GenBank/DDBJ databases">
        <authorList>
            <person name="Li T."/>
            <person name="Hu X."/>
            <person name="Zhang T."/>
            <person name="Song X."/>
            <person name="Zhang H."/>
            <person name="Dai N."/>
            <person name="Sheng W."/>
            <person name="Hou X."/>
            <person name="Wei L."/>
        </authorList>
    </citation>
    <scope>NUCLEOTIDE SEQUENCE</scope>
    <source>
        <strain evidence="3">3651</strain>
        <tissue evidence="3">Leaf</tissue>
    </source>
</reference>
<dbReference type="Pfam" id="PF26055">
    <property type="entry name" value="Mtase_EDM2"/>
    <property type="match status" value="1"/>
</dbReference>
<protein>
    <submittedName>
        <fullName evidence="3">Protein ENHANCED DOWNY MILDEW 2</fullName>
    </submittedName>
</protein>
<comment type="caution">
    <text evidence="3">The sequence shown here is derived from an EMBL/GenBank/DDBJ whole genome shotgun (WGS) entry which is preliminary data.</text>
</comment>
<feature type="domain" description="DM2" evidence="2">
    <location>
        <begin position="286"/>
        <end position="456"/>
    </location>
</feature>
<gene>
    <name evidence="3" type="ORF">Salat_0087100</name>
</gene>